<keyword evidence="4" id="KW-0720">Serine protease</keyword>
<sequence length="209" mass="24204">MRKIVLYSDQVQEDRKLDYELLRLLNKENPSIAYLRASSDVTGKYFNYVVKYYRYLGINNVKYFDLDKEYDERKVNDIFNYDGIHLSGGNTFCFLYSLRKRNLLHSLKSYLQNGGVLIGVSAGSIITTKSIDTAQFLDEDIIGLEDRESLGIVDFDFMPHWSEEQSGKYLDLLKDYSKLKNREIYACKDGDGIVIEGEEIKLIGDILKI</sequence>
<organism evidence="5 6">
    <name type="scientific">Bacillus wiedmannii</name>
    <dbReference type="NCBI Taxonomy" id="1890302"/>
    <lineage>
        <taxon>Bacteria</taxon>
        <taxon>Bacillati</taxon>
        <taxon>Bacillota</taxon>
        <taxon>Bacilli</taxon>
        <taxon>Bacillales</taxon>
        <taxon>Bacillaceae</taxon>
        <taxon>Bacillus</taxon>
        <taxon>Bacillus cereus group</taxon>
    </lineage>
</organism>
<dbReference type="EMBL" id="NVIY01000009">
    <property type="protein sequence ID" value="PGD38389.1"/>
    <property type="molecule type" value="Genomic_DNA"/>
</dbReference>
<evidence type="ECO:0000256" key="3">
    <source>
        <dbReference type="ARBA" id="ARBA00022801"/>
    </source>
</evidence>
<proteinExistence type="inferred from homology"/>
<dbReference type="Proteomes" id="UP000223472">
    <property type="component" value="Unassembled WGS sequence"/>
</dbReference>
<protein>
    <submittedName>
        <fullName evidence="5">Peptidase S51</fullName>
    </submittedName>
</protein>
<dbReference type="PANTHER" id="PTHR20842">
    <property type="entry name" value="PROTEASE S51 ALPHA-ASPARTYL DIPEPTIDASE"/>
    <property type="match status" value="1"/>
</dbReference>
<comment type="caution">
    <text evidence="5">The sequence shown here is derived from an EMBL/GenBank/DDBJ whole genome shotgun (WGS) entry which is preliminary data.</text>
</comment>
<gene>
    <name evidence="5" type="ORF">COM27_05395</name>
</gene>
<evidence type="ECO:0000313" key="5">
    <source>
        <dbReference type="EMBL" id="PGD38389.1"/>
    </source>
</evidence>
<evidence type="ECO:0000256" key="2">
    <source>
        <dbReference type="ARBA" id="ARBA00022670"/>
    </source>
</evidence>
<dbReference type="Pfam" id="PF03575">
    <property type="entry name" value="Peptidase_S51"/>
    <property type="match status" value="1"/>
</dbReference>
<dbReference type="RefSeq" id="WP_016136254.1">
    <property type="nucleotide sequence ID" value="NZ_JAKGBO010000042.1"/>
</dbReference>
<reference evidence="5 6" key="1">
    <citation type="submission" date="2017-09" db="EMBL/GenBank/DDBJ databases">
        <title>Large-scale bioinformatics analysis of Bacillus genomes uncovers conserved roles of natural products in bacterial physiology.</title>
        <authorList>
            <consortium name="Agbiome Team Llc"/>
            <person name="Bleich R.M."/>
            <person name="Grubbs K.J."/>
            <person name="Santa Maria K.C."/>
            <person name="Allen S.E."/>
            <person name="Farag S."/>
            <person name="Shank E.A."/>
            <person name="Bowers A."/>
        </authorList>
    </citation>
    <scope>NUCLEOTIDE SEQUENCE [LARGE SCALE GENOMIC DNA]</scope>
    <source>
        <strain evidence="5 6">AFS065610</strain>
    </source>
</reference>
<accession>A0A1A9PV63</accession>
<evidence type="ECO:0000256" key="4">
    <source>
        <dbReference type="ARBA" id="ARBA00022825"/>
    </source>
</evidence>
<dbReference type="PANTHER" id="PTHR20842:SF0">
    <property type="entry name" value="ALPHA-ASPARTYL DIPEPTIDASE"/>
    <property type="match status" value="1"/>
</dbReference>
<dbReference type="GO" id="GO:0006508">
    <property type="term" value="P:proteolysis"/>
    <property type="evidence" value="ECO:0007669"/>
    <property type="project" value="UniProtKB-KW"/>
</dbReference>
<dbReference type="Gene3D" id="3.40.50.880">
    <property type="match status" value="1"/>
</dbReference>
<name>A0A1A9PV63_9BACI</name>
<keyword evidence="2" id="KW-0645">Protease</keyword>
<comment type="similarity">
    <text evidence="1">Belongs to the peptidase S51 family.</text>
</comment>
<dbReference type="GO" id="GO:0008236">
    <property type="term" value="F:serine-type peptidase activity"/>
    <property type="evidence" value="ECO:0007669"/>
    <property type="project" value="UniProtKB-KW"/>
</dbReference>
<dbReference type="InterPro" id="IPR029062">
    <property type="entry name" value="Class_I_gatase-like"/>
</dbReference>
<evidence type="ECO:0000256" key="1">
    <source>
        <dbReference type="ARBA" id="ARBA00006534"/>
    </source>
</evidence>
<evidence type="ECO:0000313" key="6">
    <source>
        <dbReference type="Proteomes" id="UP000223472"/>
    </source>
</evidence>
<keyword evidence="3" id="KW-0378">Hydrolase</keyword>
<dbReference type="InterPro" id="IPR005320">
    <property type="entry name" value="Peptidase_S51"/>
</dbReference>
<dbReference type="SUPFAM" id="SSF52317">
    <property type="entry name" value="Class I glutamine amidotransferase-like"/>
    <property type="match status" value="1"/>
</dbReference>
<dbReference type="AlphaFoldDB" id="A0A1A9PV63"/>